<dbReference type="GO" id="GO:0007034">
    <property type="term" value="P:vacuolar transport"/>
    <property type="evidence" value="ECO:0007669"/>
    <property type="project" value="InterPro"/>
</dbReference>
<proteinExistence type="predicted"/>
<dbReference type="InterPro" id="IPR005024">
    <property type="entry name" value="Snf7_fam"/>
</dbReference>
<name>A0A7S3UZ36_9STRA</name>
<organism evidence="2">
    <name type="scientific">Aplanochytrium stocchinoi</name>
    <dbReference type="NCBI Taxonomy" id="215587"/>
    <lineage>
        <taxon>Eukaryota</taxon>
        <taxon>Sar</taxon>
        <taxon>Stramenopiles</taxon>
        <taxon>Bigyra</taxon>
        <taxon>Labyrinthulomycetes</taxon>
        <taxon>Thraustochytrida</taxon>
        <taxon>Thraustochytriidae</taxon>
        <taxon>Aplanochytrium</taxon>
    </lineage>
</organism>
<dbReference type="PANTHER" id="PTHR10476">
    <property type="entry name" value="CHARGED MULTIVESICULAR BODY PROTEIN"/>
    <property type="match status" value="1"/>
</dbReference>
<dbReference type="Gene3D" id="6.10.140.1230">
    <property type="match status" value="1"/>
</dbReference>
<protein>
    <recommendedName>
        <fullName evidence="3">Charged multivesicular body protein 1a</fullName>
    </recommendedName>
</protein>
<reference evidence="2" key="1">
    <citation type="submission" date="2021-01" db="EMBL/GenBank/DDBJ databases">
        <authorList>
            <person name="Corre E."/>
            <person name="Pelletier E."/>
            <person name="Niang G."/>
            <person name="Scheremetjew M."/>
            <person name="Finn R."/>
            <person name="Kale V."/>
            <person name="Holt S."/>
            <person name="Cochrane G."/>
            <person name="Meng A."/>
            <person name="Brown T."/>
            <person name="Cohen L."/>
        </authorList>
    </citation>
    <scope>NUCLEOTIDE SEQUENCE</scope>
    <source>
        <strain evidence="2">GSBS06</strain>
    </source>
</reference>
<evidence type="ECO:0008006" key="3">
    <source>
        <dbReference type="Google" id="ProtNLM"/>
    </source>
</evidence>
<gene>
    <name evidence="2" type="ORF">ASTO00021_LOCUS11443</name>
</gene>
<feature type="region of interest" description="Disordered" evidence="1">
    <location>
        <begin position="27"/>
        <end position="49"/>
    </location>
</feature>
<dbReference type="Pfam" id="PF03357">
    <property type="entry name" value="Snf7"/>
    <property type="match status" value="1"/>
</dbReference>
<accession>A0A7S3UZ36</accession>
<evidence type="ECO:0000313" key="2">
    <source>
        <dbReference type="EMBL" id="CAE0441312.1"/>
    </source>
</evidence>
<evidence type="ECO:0000256" key="1">
    <source>
        <dbReference type="SAM" id="MobiDB-lite"/>
    </source>
</evidence>
<sequence length="205" mass="22798">MEAVQNVFKSKEQKLRDVLLDMKMAKKSMERQAKKRGEASKNSRKQVEKYMKEGQIEAAKIHAESALRQEKEQQSYSQLAGRLDAVSQRVQTALNQQMMSKQMSKVVKGMSAVLKGMDAEKITKVMDKFEQNSEDLDVAQGYMEKTIEGATTGAGAEMSVNGLLQETADSIGLEISLELDEAVPLVAPVKAQVQETEERKAVKEV</sequence>
<dbReference type="EMBL" id="HBIN01015077">
    <property type="protein sequence ID" value="CAE0441312.1"/>
    <property type="molecule type" value="Transcribed_RNA"/>
</dbReference>
<dbReference type="AlphaFoldDB" id="A0A7S3UZ36"/>